<reference evidence="2" key="1">
    <citation type="journal article" date="2019" name="Plant Biotechnol. J.">
        <title>Genome sequencing of the Australian wild diploid species Gossypium australe highlights disease resistance and delayed gland morphogenesis.</title>
        <authorList>
            <person name="Cai Y."/>
            <person name="Cai X."/>
            <person name="Wang Q."/>
            <person name="Wang P."/>
            <person name="Zhang Y."/>
            <person name="Cai C."/>
            <person name="Xu Y."/>
            <person name="Wang K."/>
            <person name="Zhou Z."/>
            <person name="Wang C."/>
            <person name="Geng S."/>
            <person name="Li B."/>
            <person name="Dong Q."/>
            <person name="Hou Y."/>
            <person name="Wang H."/>
            <person name="Ai P."/>
            <person name="Liu Z."/>
            <person name="Yi F."/>
            <person name="Sun M."/>
            <person name="An G."/>
            <person name="Cheng J."/>
            <person name="Zhang Y."/>
            <person name="Shi Q."/>
            <person name="Xie Y."/>
            <person name="Shi X."/>
            <person name="Chang Y."/>
            <person name="Huang F."/>
            <person name="Chen Y."/>
            <person name="Hong S."/>
            <person name="Mi L."/>
            <person name="Sun Q."/>
            <person name="Zhang L."/>
            <person name="Zhou B."/>
            <person name="Peng R."/>
            <person name="Zhang X."/>
            <person name="Liu F."/>
        </authorList>
    </citation>
    <scope>NUCLEOTIDE SEQUENCE [LARGE SCALE GENOMIC DNA]</scope>
    <source>
        <strain evidence="2">cv. PA1801</strain>
    </source>
</reference>
<comment type="caution">
    <text evidence="1">The sequence shown here is derived from an EMBL/GenBank/DDBJ whole genome shotgun (WGS) entry which is preliminary data.</text>
</comment>
<dbReference type="EMBL" id="SMMG02000007">
    <property type="protein sequence ID" value="KAA3465844.1"/>
    <property type="molecule type" value="Genomic_DNA"/>
</dbReference>
<keyword evidence="2" id="KW-1185">Reference proteome</keyword>
<organism evidence="1 2">
    <name type="scientific">Gossypium australe</name>
    <dbReference type="NCBI Taxonomy" id="47621"/>
    <lineage>
        <taxon>Eukaryota</taxon>
        <taxon>Viridiplantae</taxon>
        <taxon>Streptophyta</taxon>
        <taxon>Embryophyta</taxon>
        <taxon>Tracheophyta</taxon>
        <taxon>Spermatophyta</taxon>
        <taxon>Magnoliopsida</taxon>
        <taxon>eudicotyledons</taxon>
        <taxon>Gunneridae</taxon>
        <taxon>Pentapetalae</taxon>
        <taxon>rosids</taxon>
        <taxon>malvids</taxon>
        <taxon>Malvales</taxon>
        <taxon>Malvaceae</taxon>
        <taxon>Malvoideae</taxon>
        <taxon>Gossypium</taxon>
    </lineage>
</organism>
<evidence type="ECO:0000313" key="2">
    <source>
        <dbReference type="Proteomes" id="UP000325315"/>
    </source>
</evidence>
<dbReference type="PANTHER" id="PTHR34482">
    <property type="entry name" value="DNA DAMAGE-INDUCIBLE PROTEIN 1-LIKE"/>
    <property type="match status" value="1"/>
</dbReference>
<dbReference type="Proteomes" id="UP000325315">
    <property type="component" value="Unassembled WGS sequence"/>
</dbReference>
<protein>
    <submittedName>
        <fullName evidence="1">1-phosphatidylinositol-4,5-bisphosphate phosphodiesterase beta-2</fullName>
    </submittedName>
</protein>
<dbReference type="AlphaFoldDB" id="A0A5B6V9T9"/>
<dbReference type="PANTHER" id="PTHR34482:SF36">
    <property type="entry name" value="RETROTRANSPOSON GAG DOMAIN-CONTAINING PROTEIN"/>
    <property type="match status" value="1"/>
</dbReference>
<gene>
    <name evidence="1" type="ORF">EPI10_000981</name>
</gene>
<name>A0A5B6V9T9_9ROSI</name>
<proteinExistence type="predicted"/>
<evidence type="ECO:0000313" key="1">
    <source>
        <dbReference type="EMBL" id="KAA3465844.1"/>
    </source>
</evidence>
<dbReference type="OrthoDB" id="1300414at2759"/>
<accession>A0A5B6V9T9</accession>
<sequence length="154" mass="17336">MLRVLEWVAGASTGSVARGSISERLLSNGAGVFRGIPGGAPDVAKYWLEAVEQIMDDLDCTVEQKLKGVVSLLRDEAYQWWLTVREGTQGNKSVAEYEAEFLRLSRYIRGIVATDYEHCVRFEDGLQNELRVLITPQRERDFATLIEKAKIAEE</sequence>